<dbReference type="SMART" id="SM00028">
    <property type="entry name" value="TPR"/>
    <property type="match status" value="4"/>
</dbReference>
<feature type="domain" description="Protein kinase" evidence="8">
    <location>
        <begin position="77"/>
        <end position="367"/>
    </location>
</feature>
<dbReference type="InterPro" id="IPR017441">
    <property type="entry name" value="Protein_kinase_ATP_BS"/>
</dbReference>
<evidence type="ECO:0000256" key="2">
    <source>
        <dbReference type="ARBA" id="ARBA00022741"/>
    </source>
</evidence>
<keyword evidence="10" id="KW-1185">Reference proteome</keyword>
<dbReference type="OrthoDB" id="9801841at2"/>
<feature type="transmembrane region" description="Helical" evidence="7">
    <location>
        <begin position="386"/>
        <end position="407"/>
    </location>
</feature>
<keyword evidence="3" id="KW-0418">Kinase</keyword>
<feature type="repeat" description="TPR" evidence="5">
    <location>
        <begin position="718"/>
        <end position="751"/>
    </location>
</feature>
<dbReference type="eggNOG" id="COG0457">
    <property type="taxonomic scope" value="Bacteria"/>
</dbReference>
<dbReference type="InterPro" id="IPR011009">
    <property type="entry name" value="Kinase-like_dom_sf"/>
</dbReference>
<evidence type="ECO:0000259" key="8">
    <source>
        <dbReference type="PROSITE" id="PS50011"/>
    </source>
</evidence>
<dbReference type="PANTHER" id="PTHR43289">
    <property type="entry name" value="MITOGEN-ACTIVATED PROTEIN KINASE KINASE KINASE 20-RELATED"/>
    <property type="match status" value="1"/>
</dbReference>
<evidence type="ECO:0000256" key="6">
    <source>
        <dbReference type="PROSITE-ProRule" id="PRU10141"/>
    </source>
</evidence>
<dbReference type="AlphaFoldDB" id="A0A091B021"/>
<dbReference type="RefSeq" id="WP_034212734.1">
    <property type="nucleotide sequence ID" value="NZ_AVCK01000022.1"/>
</dbReference>
<dbReference type="PATRIC" id="fig|1384056.3.peg.1694"/>
<dbReference type="SMART" id="SM00220">
    <property type="entry name" value="S_TKc"/>
    <property type="match status" value="1"/>
</dbReference>
<evidence type="ECO:0000313" key="10">
    <source>
        <dbReference type="Proteomes" id="UP000029393"/>
    </source>
</evidence>
<dbReference type="PROSITE" id="PS50011">
    <property type="entry name" value="PROTEIN_KINASE_DOM"/>
    <property type="match status" value="1"/>
</dbReference>
<dbReference type="CDD" id="cd14014">
    <property type="entry name" value="STKc_PknB_like"/>
    <property type="match status" value="1"/>
</dbReference>
<evidence type="ECO:0000313" key="9">
    <source>
        <dbReference type="EMBL" id="KFN45908.1"/>
    </source>
</evidence>
<keyword evidence="5" id="KW-0802">TPR repeat</keyword>
<organism evidence="9 10">
    <name type="scientific">Arenimonas metalli CF5-1</name>
    <dbReference type="NCBI Taxonomy" id="1384056"/>
    <lineage>
        <taxon>Bacteria</taxon>
        <taxon>Pseudomonadati</taxon>
        <taxon>Pseudomonadota</taxon>
        <taxon>Gammaproteobacteria</taxon>
        <taxon>Lysobacterales</taxon>
        <taxon>Lysobacteraceae</taxon>
        <taxon>Arenimonas</taxon>
    </lineage>
</organism>
<dbReference type="PANTHER" id="PTHR43289:SF34">
    <property type="entry name" value="SERINE_THREONINE-PROTEIN KINASE YBDM-RELATED"/>
    <property type="match status" value="1"/>
</dbReference>
<dbReference type="Gene3D" id="3.30.200.20">
    <property type="entry name" value="Phosphorylase Kinase, domain 1"/>
    <property type="match status" value="1"/>
</dbReference>
<comment type="caution">
    <text evidence="9">The sequence shown here is derived from an EMBL/GenBank/DDBJ whole genome shotgun (WGS) entry which is preliminary data.</text>
</comment>
<evidence type="ECO:0000256" key="1">
    <source>
        <dbReference type="ARBA" id="ARBA00022679"/>
    </source>
</evidence>
<dbReference type="GO" id="GO:0005524">
    <property type="term" value="F:ATP binding"/>
    <property type="evidence" value="ECO:0007669"/>
    <property type="project" value="UniProtKB-UniRule"/>
</dbReference>
<dbReference type="PROSITE" id="PS00107">
    <property type="entry name" value="PROTEIN_KINASE_ATP"/>
    <property type="match status" value="1"/>
</dbReference>
<keyword evidence="7" id="KW-0472">Membrane</keyword>
<dbReference type="Gene3D" id="1.10.510.10">
    <property type="entry name" value="Transferase(Phosphotransferase) domain 1"/>
    <property type="match status" value="1"/>
</dbReference>
<dbReference type="STRING" id="1384056.N787_02870"/>
<sequence>MDTERWTTLSALLDELLELEPPVRERRLAEITRADPCLGTELQRLMALEDERPDFLAQSVVDAAVFSPQPGQKIGPYKLERPLGEGGMGQVWLALRADGLYDRRVALKLLRPGLGDAGLRTRFTRERQILARLGHAHIARLLDAGVSSDGQPYLALDYVQGEPITDYARKLSLPKEARLKLFLQVCAAVSHAHANLVVHRDLKPSNILVTPAGEVCLLDFGIAKLLDESANGDTEITGTGTRAFTLHYAAPEQLRNGVITTMTDVYSLGVVLYEMLVGRKPYDPARASDAAFEEAILTGDAVRPSAAALKLAREAGAAAPRRIAGELSGDLDNILLKALAKAPEDRYVSVEALAQDLRRHLDGEPVLARPQSLGYRTAKFIGRNSVALVAGFFVSGLLLAALVFVSWQARRAIVEAERAQAMQDFVVALFENTDQAGDGEGLDVRTLLDAGVRRADTELLGQPQARAELLGLVVRLRQGLGDDRQALELLDRQSQVLGSLAGEAPARLGIEAAAMRGRSLRALGQPEVCVRALLPWLPVSQQQSARQPREVSEFLSQLGRCHRRLGGRDVARDLFGQALALREGPDSKALQAESQADLAGLLADEGRHAEAILAMRAALSLLRESGGDRNALGVEIWRELGNLHLVIGDRVESESSYRQAMEIALTRFGPGHPASTGVQRPLGALLVQNGKLEEAERLLRTAHERLLARFGPEHPEVAASWQQLGRLSWEQGRLAQAQDAFQRSLQLVRRGNDLGPRSSVLCDLAQVRLALGQADGAELLALECQQLALADSPLQAARADLLLARVAMGRMNSEAALSLLASAEQRLLAAGIAAGSDEHLPVALARTQVLIDVGNVPGADAALVSLRNLPRARPTPTDAWDWRIGALQARLFCRQGRSGDGRELRQQMLAEASLGQPERQRLADEIAELAAGCGRG</sequence>
<dbReference type="Pfam" id="PF13424">
    <property type="entry name" value="TPR_12"/>
    <property type="match status" value="1"/>
</dbReference>
<dbReference type="PROSITE" id="PS00108">
    <property type="entry name" value="PROTEIN_KINASE_ST"/>
    <property type="match status" value="1"/>
</dbReference>
<gene>
    <name evidence="9" type="ORF">N787_02870</name>
</gene>
<dbReference type="PROSITE" id="PS50005">
    <property type="entry name" value="TPR"/>
    <property type="match status" value="1"/>
</dbReference>
<dbReference type="GO" id="GO:0004674">
    <property type="term" value="F:protein serine/threonine kinase activity"/>
    <property type="evidence" value="ECO:0007669"/>
    <property type="project" value="TreeGrafter"/>
</dbReference>
<keyword evidence="2 6" id="KW-0547">Nucleotide-binding</keyword>
<keyword evidence="1" id="KW-0808">Transferase</keyword>
<dbReference type="InterPro" id="IPR008271">
    <property type="entry name" value="Ser/Thr_kinase_AS"/>
</dbReference>
<reference evidence="9 10" key="1">
    <citation type="submission" date="2013-09" db="EMBL/GenBank/DDBJ databases">
        <title>Genome sequencing of Arenimonas metalli.</title>
        <authorList>
            <person name="Chen F."/>
            <person name="Wang G."/>
        </authorList>
    </citation>
    <scope>NUCLEOTIDE SEQUENCE [LARGE SCALE GENOMIC DNA]</scope>
    <source>
        <strain evidence="9 10">CF5-1</strain>
    </source>
</reference>
<dbReference type="InterPro" id="IPR000719">
    <property type="entry name" value="Prot_kinase_dom"/>
</dbReference>
<protein>
    <recommendedName>
        <fullName evidence="8">Protein kinase domain-containing protein</fullName>
    </recommendedName>
</protein>
<keyword evidence="7" id="KW-1133">Transmembrane helix</keyword>
<dbReference type="SUPFAM" id="SSF56112">
    <property type="entry name" value="Protein kinase-like (PK-like)"/>
    <property type="match status" value="1"/>
</dbReference>
<evidence type="ECO:0000256" key="3">
    <source>
        <dbReference type="ARBA" id="ARBA00022777"/>
    </source>
</evidence>
<evidence type="ECO:0000256" key="7">
    <source>
        <dbReference type="SAM" id="Phobius"/>
    </source>
</evidence>
<keyword evidence="7" id="KW-0812">Transmembrane</keyword>
<dbReference type="Proteomes" id="UP000029393">
    <property type="component" value="Unassembled WGS sequence"/>
</dbReference>
<feature type="binding site" evidence="6">
    <location>
        <position position="108"/>
    </location>
    <ligand>
        <name>ATP</name>
        <dbReference type="ChEBI" id="CHEBI:30616"/>
    </ligand>
</feature>
<accession>A0A091B021</accession>
<evidence type="ECO:0000256" key="5">
    <source>
        <dbReference type="PROSITE-ProRule" id="PRU00339"/>
    </source>
</evidence>
<dbReference type="Pfam" id="PF00069">
    <property type="entry name" value="Pkinase"/>
    <property type="match status" value="1"/>
</dbReference>
<evidence type="ECO:0000256" key="4">
    <source>
        <dbReference type="ARBA" id="ARBA00022840"/>
    </source>
</evidence>
<dbReference type="EMBL" id="AVCK01000022">
    <property type="protein sequence ID" value="KFN45908.1"/>
    <property type="molecule type" value="Genomic_DNA"/>
</dbReference>
<keyword evidence="4 6" id="KW-0067">ATP-binding</keyword>
<dbReference type="SUPFAM" id="SSF48452">
    <property type="entry name" value="TPR-like"/>
    <property type="match status" value="2"/>
</dbReference>
<dbReference type="InterPro" id="IPR019734">
    <property type="entry name" value="TPR_rpt"/>
</dbReference>
<dbReference type="InterPro" id="IPR011990">
    <property type="entry name" value="TPR-like_helical_dom_sf"/>
</dbReference>
<dbReference type="eggNOG" id="COG0515">
    <property type="taxonomic scope" value="Bacteria"/>
</dbReference>
<proteinExistence type="predicted"/>
<dbReference type="Gene3D" id="1.25.40.10">
    <property type="entry name" value="Tetratricopeptide repeat domain"/>
    <property type="match status" value="2"/>
</dbReference>
<name>A0A091B021_9GAMM</name>